<sequence length="229" mass="25061">MSGADAVEKPVEDGEQKEKDNEEVEEAEEGGTNGEAGGAVGVERGAAKNKKRKNKKPADRTERAAKNAFQNAQTSLKENVGKEGAAVKEGEMKKKRSESVADNEEEAKEDEREDREGKKKNNRPKGGGGGNCERATMAQTDPPSIPITLLFPDGNYPTEQIVLVGYKDLRRSAEVDRETREYMYKLIKPGMTMIEICETLEKTARTLIQEDGLKTGLDFPADGTTSPPE</sequence>
<feature type="compositionally biased region" description="Basic and acidic residues" evidence="4">
    <location>
        <begin position="1"/>
        <end position="20"/>
    </location>
</feature>
<dbReference type="Gene3D" id="3.90.230.10">
    <property type="entry name" value="Creatinase/methionine aminopeptidase superfamily"/>
    <property type="match status" value="1"/>
</dbReference>
<feature type="region of interest" description="Disordered" evidence="4">
    <location>
        <begin position="1"/>
        <end position="143"/>
    </location>
</feature>
<dbReference type="SUPFAM" id="SSF55920">
    <property type="entry name" value="Creatinase/aminopeptidase"/>
    <property type="match status" value="1"/>
</dbReference>
<dbReference type="AlphaFoldDB" id="A0A7R8ZRG6"/>
<feature type="compositionally biased region" description="Gly residues" evidence="4">
    <location>
        <begin position="31"/>
        <end position="40"/>
    </location>
</feature>
<feature type="compositionally biased region" description="Basic and acidic residues" evidence="4">
    <location>
        <begin position="79"/>
        <end position="92"/>
    </location>
</feature>
<evidence type="ECO:0000256" key="3">
    <source>
        <dbReference type="ARBA" id="ARBA00022801"/>
    </source>
</evidence>
<dbReference type="InterPro" id="IPR036005">
    <property type="entry name" value="Creatinase/aminopeptidase-like"/>
</dbReference>
<dbReference type="OrthoDB" id="7396231at2759"/>
<reference evidence="5" key="1">
    <citation type="submission" date="2020-11" db="EMBL/GenBank/DDBJ databases">
        <authorList>
            <person name="Tran Van P."/>
        </authorList>
    </citation>
    <scope>NUCLEOTIDE SEQUENCE</scope>
</reference>
<feature type="compositionally biased region" description="Acidic residues" evidence="4">
    <location>
        <begin position="101"/>
        <end position="113"/>
    </location>
</feature>
<evidence type="ECO:0000256" key="1">
    <source>
        <dbReference type="ARBA" id="ARBA00022438"/>
    </source>
</evidence>
<protein>
    <submittedName>
        <fullName evidence="5">Uncharacterized protein</fullName>
    </submittedName>
</protein>
<feature type="compositionally biased region" description="Polar residues" evidence="4">
    <location>
        <begin position="68"/>
        <end position="77"/>
    </location>
</feature>
<dbReference type="GO" id="GO:0006508">
    <property type="term" value="P:proteolysis"/>
    <property type="evidence" value="ECO:0007669"/>
    <property type="project" value="UniProtKB-KW"/>
</dbReference>
<dbReference type="PANTHER" id="PTHR45777">
    <property type="entry name" value="METHIONINE AMINOPEPTIDASE 2"/>
    <property type="match status" value="1"/>
</dbReference>
<dbReference type="GO" id="GO:0004177">
    <property type="term" value="F:aminopeptidase activity"/>
    <property type="evidence" value="ECO:0007669"/>
    <property type="project" value="UniProtKB-KW"/>
</dbReference>
<gene>
    <name evidence="5" type="ORF">CTOB1V02_LOCUS9380</name>
</gene>
<accession>A0A7R8ZRG6</accession>
<evidence type="ECO:0000313" key="5">
    <source>
        <dbReference type="EMBL" id="CAD7231533.1"/>
    </source>
</evidence>
<proteinExistence type="predicted"/>
<evidence type="ECO:0000256" key="2">
    <source>
        <dbReference type="ARBA" id="ARBA00022670"/>
    </source>
</evidence>
<keyword evidence="1" id="KW-0031">Aminopeptidase</keyword>
<dbReference type="InterPro" id="IPR050247">
    <property type="entry name" value="Met_Aminopeptidase_Type2"/>
</dbReference>
<dbReference type="EMBL" id="OB663609">
    <property type="protein sequence ID" value="CAD7231533.1"/>
    <property type="molecule type" value="Genomic_DNA"/>
</dbReference>
<name>A0A7R8ZRG6_9CRUS</name>
<feature type="compositionally biased region" description="Basic and acidic residues" evidence="4">
    <location>
        <begin position="56"/>
        <end position="65"/>
    </location>
</feature>
<dbReference type="GO" id="GO:0008235">
    <property type="term" value="F:metalloexopeptidase activity"/>
    <property type="evidence" value="ECO:0007669"/>
    <property type="project" value="TreeGrafter"/>
</dbReference>
<keyword evidence="3" id="KW-0378">Hydrolase</keyword>
<dbReference type="PANTHER" id="PTHR45777:SF2">
    <property type="entry name" value="METHIONINE AMINOPEPTIDASE 2"/>
    <property type="match status" value="1"/>
</dbReference>
<evidence type="ECO:0000256" key="4">
    <source>
        <dbReference type="SAM" id="MobiDB-lite"/>
    </source>
</evidence>
<dbReference type="GO" id="GO:0005737">
    <property type="term" value="C:cytoplasm"/>
    <property type="evidence" value="ECO:0007669"/>
    <property type="project" value="TreeGrafter"/>
</dbReference>
<keyword evidence="2" id="KW-0645">Protease</keyword>
<organism evidence="5">
    <name type="scientific">Cyprideis torosa</name>
    <dbReference type="NCBI Taxonomy" id="163714"/>
    <lineage>
        <taxon>Eukaryota</taxon>
        <taxon>Metazoa</taxon>
        <taxon>Ecdysozoa</taxon>
        <taxon>Arthropoda</taxon>
        <taxon>Crustacea</taxon>
        <taxon>Oligostraca</taxon>
        <taxon>Ostracoda</taxon>
        <taxon>Podocopa</taxon>
        <taxon>Podocopida</taxon>
        <taxon>Cytherocopina</taxon>
        <taxon>Cytheroidea</taxon>
        <taxon>Cytherideidae</taxon>
        <taxon>Cyprideis</taxon>
    </lineage>
</organism>